<evidence type="ECO:0000256" key="1">
    <source>
        <dbReference type="ARBA" id="ARBA00023450"/>
    </source>
</evidence>
<dbReference type="EMBL" id="FNIC01000001">
    <property type="protein sequence ID" value="SDM59589.1"/>
    <property type="molecule type" value="Genomic_DNA"/>
</dbReference>
<gene>
    <name evidence="4" type="ORF">SAMN05192576_0442</name>
</gene>
<dbReference type="AlphaFoldDB" id="A0A1G9UI39"/>
<feature type="region of interest" description="Disordered" evidence="2">
    <location>
        <begin position="402"/>
        <end position="424"/>
    </location>
</feature>
<name>A0A1G9UI39_9ACTN</name>
<reference evidence="4 5" key="1">
    <citation type="submission" date="2016-10" db="EMBL/GenBank/DDBJ databases">
        <authorList>
            <person name="de Groot N.N."/>
        </authorList>
    </citation>
    <scope>NUCLEOTIDE SEQUENCE [LARGE SCALE GENOMIC DNA]</scope>
    <source>
        <strain evidence="4 5">CGMCC 1.11147</strain>
    </source>
</reference>
<evidence type="ECO:0000313" key="4">
    <source>
        <dbReference type="EMBL" id="SDM59589.1"/>
    </source>
</evidence>
<evidence type="ECO:0000259" key="3">
    <source>
        <dbReference type="SMART" id="SM00507"/>
    </source>
</evidence>
<protein>
    <submittedName>
        <fullName evidence="4">HNH endonuclease</fullName>
    </submittedName>
</protein>
<evidence type="ECO:0000313" key="5">
    <source>
        <dbReference type="Proteomes" id="UP000199004"/>
    </source>
</evidence>
<dbReference type="Pfam" id="PF02720">
    <property type="entry name" value="DUF222"/>
    <property type="match status" value="1"/>
</dbReference>
<dbReference type="RefSeq" id="WP_091021498.1">
    <property type="nucleotide sequence ID" value="NZ_BKAE01000005.1"/>
</dbReference>
<dbReference type="STRING" id="1005944.SAMN05192576_0442"/>
<evidence type="ECO:0000256" key="2">
    <source>
        <dbReference type="SAM" id="MobiDB-lite"/>
    </source>
</evidence>
<accession>A0A1G9UI39</accession>
<dbReference type="SMART" id="SM00507">
    <property type="entry name" value="HNHc"/>
    <property type="match status" value="1"/>
</dbReference>
<dbReference type="InterPro" id="IPR003870">
    <property type="entry name" value="DUF222"/>
</dbReference>
<dbReference type="GO" id="GO:0003676">
    <property type="term" value="F:nucleic acid binding"/>
    <property type="evidence" value="ECO:0007669"/>
    <property type="project" value="InterPro"/>
</dbReference>
<dbReference type="OrthoDB" id="5241234at2"/>
<dbReference type="CDD" id="cd00085">
    <property type="entry name" value="HNHc"/>
    <property type="match status" value="1"/>
</dbReference>
<keyword evidence="4" id="KW-0255">Endonuclease</keyword>
<organism evidence="4 5">
    <name type="scientific">Nocardioides szechwanensis</name>
    <dbReference type="NCBI Taxonomy" id="1005944"/>
    <lineage>
        <taxon>Bacteria</taxon>
        <taxon>Bacillati</taxon>
        <taxon>Actinomycetota</taxon>
        <taxon>Actinomycetes</taxon>
        <taxon>Propionibacteriales</taxon>
        <taxon>Nocardioidaceae</taxon>
        <taxon>Nocardioides</taxon>
    </lineage>
</organism>
<sequence>MFETLLTRIREAKTALAEDPSDLSDAQLIDLLREAEELKCSAAAAQAAAAVRLDESQRAAQVAAGLRPERVGEGIAEQIGLARRESASKGARLLGLAKVLEREMPHTLALMRVGRLNEWRATILARETACLPLADRLAVDERLCAEGEAATMSDLGLERAAKALACELDPASVTERARRAESERHVSIRPAPDTMCWVTALLPVKQAVSVYAVLLAAAAAACAQGDERSKGQVMADTLVERVTGLPADAAPRVEVKLVMTDRAFFGTGDDAVHVTGYGPVPAPWARAFVKDATLATRLWVRRLYVNPTTGQLVSMDSRSRLAPAALADFVATRDQDLCRTPWCGAPIRETDHVTAWDDGGPTTAANTQGLCQRCNLAKQAPGWTATTVPDPHGRHTVVTITPTGHRHRSRAPAPPGAAHMTPSPGLARFELTV</sequence>
<dbReference type="GO" id="GO:0008270">
    <property type="term" value="F:zinc ion binding"/>
    <property type="evidence" value="ECO:0007669"/>
    <property type="project" value="InterPro"/>
</dbReference>
<dbReference type="Proteomes" id="UP000199004">
    <property type="component" value="Unassembled WGS sequence"/>
</dbReference>
<feature type="domain" description="HNH nuclease" evidence="3">
    <location>
        <begin position="325"/>
        <end position="376"/>
    </location>
</feature>
<comment type="similarity">
    <text evidence="1">Belongs to the Rv1128c/1148c/1588c/1702c/1945/3466 family.</text>
</comment>
<dbReference type="GO" id="GO:0004519">
    <property type="term" value="F:endonuclease activity"/>
    <property type="evidence" value="ECO:0007669"/>
    <property type="project" value="UniProtKB-KW"/>
</dbReference>
<keyword evidence="5" id="KW-1185">Reference proteome</keyword>
<proteinExistence type="inferred from homology"/>
<keyword evidence="4" id="KW-0378">Hydrolase</keyword>
<dbReference type="Gene3D" id="1.10.30.50">
    <property type="match status" value="1"/>
</dbReference>
<dbReference type="Pfam" id="PF01844">
    <property type="entry name" value="HNH"/>
    <property type="match status" value="1"/>
</dbReference>
<keyword evidence="4" id="KW-0540">Nuclease</keyword>
<dbReference type="InterPro" id="IPR002711">
    <property type="entry name" value="HNH"/>
</dbReference>
<dbReference type="InterPro" id="IPR003615">
    <property type="entry name" value="HNH_nuc"/>
</dbReference>